<evidence type="ECO:0000256" key="7">
    <source>
        <dbReference type="SAM" id="MobiDB-lite"/>
    </source>
</evidence>
<keyword evidence="5 8" id="KW-1133">Transmembrane helix</keyword>
<feature type="transmembrane region" description="Helical" evidence="8">
    <location>
        <begin position="61"/>
        <end position="80"/>
    </location>
</feature>
<dbReference type="Gene3D" id="3.40.50.300">
    <property type="entry name" value="P-loop containing nucleotide triphosphate hydrolases"/>
    <property type="match status" value="1"/>
</dbReference>
<protein>
    <submittedName>
        <fullName evidence="11">ABC transporter ATP-binding protein</fullName>
    </submittedName>
</protein>
<keyword evidence="3" id="KW-0547">Nucleotide-binding</keyword>
<dbReference type="InterPro" id="IPR003439">
    <property type="entry name" value="ABC_transporter-like_ATP-bd"/>
</dbReference>
<dbReference type="Pfam" id="PF00664">
    <property type="entry name" value="ABC_membrane"/>
    <property type="match status" value="1"/>
</dbReference>
<dbReference type="RefSeq" id="WP_345693106.1">
    <property type="nucleotide sequence ID" value="NZ_BAABIT010000001.1"/>
</dbReference>
<dbReference type="PANTHER" id="PTHR43394">
    <property type="entry name" value="ATP-DEPENDENT PERMEASE MDL1, MITOCHONDRIAL"/>
    <property type="match status" value="1"/>
</dbReference>
<comment type="subcellular location">
    <subcellularLocation>
        <location evidence="1">Cell membrane</location>
        <topology evidence="1">Multi-pass membrane protein</topology>
    </subcellularLocation>
</comment>
<dbReference type="Proteomes" id="UP001595829">
    <property type="component" value="Unassembled WGS sequence"/>
</dbReference>
<dbReference type="InterPro" id="IPR036640">
    <property type="entry name" value="ABC1_TM_sf"/>
</dbReference>
<dbReference type="PROSITE" id="PS00211">
    <property type="entry name" value="ABC_TRANSPORTER_1"/>
    <property type="match status" value="1"/>
</dbReference>
<accession>A0ABV9X8G4</accession>
<keyword evidence="2 8" id="KW-0812">Transmembrane</keyword>
<evidence type="ECO:0000256" key="6">
    <source>
        <dbReference type="ARBA" id="ARBA00023136"/>
    </source>
</evidence>
<dbReference type="Pfam" id="PF00005">
    <property type="entry name" value="ABC_tran"/>
    <property type="match status" value="1"/>
</dbReference>
<feature type="compositionally biased region" description="Basic and acidic residues" evidence="7">
    <location>
        <begin position="322"/>
        <end position="332"/>
    </location>
</feature>
<reference evidence="12" key="1">
    <citation type="journal article" date="2019" name="Int. J. Syst. Evol. Microbiol.">
        <title>The Global Catalogue of Microorganisms (GCM) 10K type strain sequencing project: providing services to taxonomists for standard genome sequencing and annotation.</title>
        <authorList>
            <consortium name="The Broad Institute Genomics Platform"/>
            <consortium name="The Broad Institute Genome Sequencing Center for Infectious Disease"/>
            <person name="Wu L."/>
            <person name="Ma J."/>
        </authorList>
    </citation>
    <scope>NUCLEOTIDE SEQUENCE [LARGE SCALE GENOMIC DNA]</scope>
    <source>
        <strain evidence="12">CGMCC 4.1648</strain>
    </source>
</reference>
<evidence type="ECO:0000259" key="10">
    <source>
        <dbReference type="PROSITE" id="PS50929"/>
    </source>
</evidence>
<keyword evidence="6 8" id="KW-0472">Membrane</keyword>
<dbReference type="InterPro" id="IPR017871">
    <property type="entry name" value="ABC_transporter-like_CS"/>
</dbReference>
<feature type="transmembrane region" description="Helical" evidence="8">
    <location>
        <begin position="241"/>
        <end position="263"/>
    </location>
</feature>
<evidence type="ECO:0000313" key="11">
    <source>
        <dbReference type="EMBL" id="MFC5021117.1"/>
    </source>
</evidence>
<dbReference type="InterPro" id="IPR039421">
    <property type="entry name" value="Type_1_exporter"/>
</dbReference>
<evidence type="ECO:0000259" key="9">
    <source>
        <dbReference type="PROSITE" id="PS50893"/>
    </source>
</evidence>
<evidence type="ECO:0000313" key="12">
    <source>
        <dbReference type="Proteomes" id="UP001595829"/>
    </source>
</evidence>
<dbReference type="EMBL" id="JBHSJD010000002">
    <property type="protein sequence ID" value="MFC5021117.1"/>
    <property type="molecule type" value="Genomic_DNA"/>
</dbReference>
<dbReference type="Gene3D" id="1.20.1560.10">
    <property type="entry name" value="ABC transporter type 1, transmembrane domain"/>
    <property type="match status" value="1"/>
</dbReference>
<evidence type="ECO:0000256" key="1">
    <source>
        <dbReference type="ARBA" id="ARBA00004651"/>
    </source>
</evidence>
<organism evidence="11 12">
    <name type="scientific">Streptomyces coeruleoprunus</name>
    <dbReference type="NCBI Taxonomy" id="285563"/>
    <lineage>
        <taxon>Bacteria</taxon>
        <taxon>Bacillati</taxon>
        <taxon>Actinomycetota</taxon>
        <taxon>Actinomycetes</taxon>
        <taxon>Kitasatosporales</taxon>
        <taxon>Streptomycetaceae</taxon>
        <taxon>Streptomyces</taxon>
    </lineage>
</organism>
<dbReference type="SUPFAM" id="SSF90123">
    <property type="entry name" value="ABC transporter transmembrane region"/>
    <property type="match status" value="1"/>
</dbReference>
<dbReference type="PROSITE" id="PS50893">
    <property type="entry name" value="ABC_TRANSPORTER_2"/>
    <property type="match status" value="1"/>
</dbReference>
<proteinExistence type="predicted"/>
<gene>
    <name evidence="11" type="ORF">ACFPM3_02995</name>
</gene>
<dbReference type="SUPFAM" id="SSF52540">
    <property type="entry name" value="P-loop containing nucleoside triphosphate hydrolases"/>
    <property type="match status" value="1"/>
</dbReference>
<feature type="transmembrane region" description="Helical" evidence="8">
    <location>
        <begin position="275"/>
        <end position="297"/>
    </location>
</feature>
<dbReference type="PANTHER" id="PTHR43394:SF1">
    <property type="entry name" value="ATP-BINDING CASSETTE SUB-FAMILY B MEMBER 10, MITOCHONDRIAL"/>
    <property type="match status" value="1"/>
</dbReference>
<feature type="region of interest" description="Disordered" evidence="7">
    <location>
        <begin position="317"/>
        <end position="339"/>
    </location>
</feature>
<evidence type="ECO:0000256" key="8">
    <source>
        <dbReference type="SAM" id="Phobius"/>
    </source>
</evidence>
<comment type="caution">
    <text evidence="11">The sequence shown here is derived from an EMBL/GenBank/DDBJ whole genome shotgun (WGS) entry which is preliminary data.</text>
</comment>
<evidence type="ECO:0000256" key="3">
    <source>
        <dbReference type="ARBA" id="ARBA00022741"/>
    </source>
</evidence>
<dbReference type="InterPro" id="IPR003593">
    <property type="entry name" value="AAA+_ATPase"/>
</dbReference>
<feature type="domain" description="ABC transporter" evidence="9">
    <location>
        <begin position="343"/>
        <end position="577"/>
    </location>
</feature>
<dbReference type="SMART" id="SM00382">
    <property type="entry name" value="AAA"/>
    <property type="match status" value="1"/>
</dbReference>
<evidence type="ECO:0000256" key="2">
    <source>
        <dbReference type="ARBA" id="ARBA00022692"/>
    </source>
</evidence>
<name>A0ABV9X8G4_9ACTN</name>
<dbReference type="InterPro" id="IPR011527">
    <property type="entry name" value="ABC1_TM_dom"/>
</dbReference>
<keyword evidence="4 11" id="KW-0067">ATP-binding</keyword>
<evidence type="ECO:0000256" key="5">
    <source>
        <dbReference type="ARBA" id="ARBA00022989"/>
    </source>
</evidence>
<keyword evidence="12" id="KW-1185">Reference proteome</keyword>
<dbReference type="InterPro" id="IPR027417">
    <property type="entry name" value="P-loop_NTPase"/>
</dbReference>
<feature type="transmembrane region" description="Helical" evidence="8">
    <location>
        <begin position="159"/>
        <end position="180"/>
    </location>
</feature>
<dbReference type="PROSITE" id="PS50929">
    <property type="entry name" value="ABC_TM1F"/>
    <property type="match status" value="1"/>
</dbReference>
<feature type="domain" description="ABC transmembrane type-1" evidence="10">
    <location>
        <begin position="24"/>
        <end position="301"/>
    </location>
</feature>
<dbReference type="CDD" id="cd18551">
    <property type="entry name" value="ABC_6TM_LmrA_like"/>
    <property type="match status" value="1"/>
</dbReference>
<dbReference type="GO" id="GO:0005524">
    <property type="term" value="F:ATP binding"/>
    <property type="evidence" value="ECO:0007669"/>
    <property type="project" value="UniProtKB-KW"/>
</dbReference>
<sequence>MNGRSGVREVRRVLRGHGRRIASAAALALAGSALALAQPLLVKRVIEEAGAGAGTGGTLALLIGLFVAQAAVAAVARYVLARTGEGIVLDLRLNLVDRLLRLPMRTYDRHRVGDLISRAGADSTALRLLISEGFTDAVTGSIGLAGVVALMVWLDPALFLVVLAVIALGSLAVASVLRGIERASLHAQRATGAMTAELERALGAIRTVRASRAERREAQRIGAEARTAYAQSVRVGALDAVVAPSVMLTINGSFLLVLLVGGMRVADGSGSVAELAAFLLYMLYLMGPVAAVFQALSTMRQGLGALRRINEILDLPAEPDAEPPHAEPRPAKEPSAPPDVPVLEFRDVWFAYEPGRPVLRGLSFAVPPRGHVALIGSSGVGKSTVFALAERFYDPDAGRVLFEGRDLRTVERDVHRSRIGLVEQHAPVLYGTLRENLLYAAPDAGPDELDRAIDLAHLTELVARLPRGLDTEAGEHGAALSGGERQRIAIARSLLTRPRLLLLDEPTAHLDTVSEVALRRSIRRVSRECALLVIAHRYSTIRAADHVVVLDGGRVAATGTHDELLATSDHYRFLTRAQQSREASSLRPS</sequence>
<evidence type="ECO:0000256" key="4">
    <source>
        <dbReference type="ARBA" id="ARBA00022840"/>
    </source>
</evidence>